<feature type="domain" description="Response regulatory" evidence="5">
    <location>
        <begin position="6"/>
        <end position="124"/>
    </location>
</feature>
<feature type="modified residue" description="4-aspartylphosphate" evidence="3">
    <location>
        <position position="59"/>
    </location>
</feature>
<dbReference type="Proteomes" id="UP001319200">
    <property type="component" value="Unassembled WGS sequence"/>
</dbReference>
<dbReference type="EMBL" id="JAHESF010000008">
    <property type="protein sequence ID" value="MBT1697178.1"/>
    <property type="molecule type" value="Genomic_DNA"/>
</dbReference>
<organism evidence="6 7">
    <name type="scientific">Chryseosolibacter histidini</name>
    <dbReference type="NCBI Taxonomy" id="2782349"/>
    <lineage>
        <taxon>Bacteria</taxon>
        <taxon>Pseudomonadati</taxon>
        <taxon>Bacteroidota</taxon>
        <taxon>Cytophagia</taxon>
        <taxon>Cytophagales</taxon>
        <taxon>Chryseotaleaceae</taxon>
        <taxon>Chryseosolibacter</taxon>
    </lineage>
</organism>
<dbReference type="InterPro" id="IPR016032">
    <property type="entry name" value="Sig_transdc_resp-reg_C-effctor"/>
</dbReference>
<dbReference type="InterPro" id="IPR000792">
    <property type="entry name" value="Tscrpt_reg_LuxR_C"/>
</dbReference>
<dbReference type="Gene3D" id="3.40.50.2300">
    <property type="match status" value="1"/>
</dbReference>
<dbReference type="InterPro" id="IPR058245">
    <property type="entry name" value="NreC/VraR/RcsB-like_REC"/>
</dbReference>
<keyword evidence="1 3" id="KW-0597">Phosphoprotein</keyword>
<dbReference type="PANTHER" id="PTHR43214:SF43">
    <property type="entry name" value="TWO-COMPONENT RESPONSE REGULATOR"/>
    <property type="match status" value="1"/>
</dbReference>
<dbReference type="CDD" id="cd06170">
    <property type="entry name" value="LuxR_C_like"/>
    <property type="match status" value="1"/>
</dbReference>
<dbReference type="GO" id="GO:0006355">
    <property type="term" value="P:regulation of DNA-templated transcription"/>
    <property type="evidence" value="ECO:0007669"/>
    <property type="project" value="InterPro"/>
</dbReference>
<accession>A0AAP2GMN6</accession>
<evidence type="ECO:0000256" key="2">
    <source>
        <dbReference type="ARBA" id="ARBA00023125"/>
    </source>
</evidence>
<protein>
    <submittedName>
        <fullName evidence="6">Response regulator transcription factor</fullName>
    </submittedName>
</protein>
<feature type="domain" description="HTH luxR-type" evidence="4">
    <location>
        <begin position="141"/>
        <end position="206"/>
    </location>
</feature>
<dbReference type="Gene3D" id="1.10.10.10">
    <property type="entry name" value="Winged helix-like DNA-binding domain superfamily/Winged helix DNA-binding domain"/>
    <property type="match status" value="1"/>
</dbReference>
<name>A0AAP2GMN6_9BACT</name>
<evidence type="ECO:0000313" key="7">
    <source>
        <dbReference type="Proteomes" id="UP001319200"/>
    </source>
</evidence>
<dbReference type="InterPro" id="IPR036388">
    <property type="entry name" value="WH-like_DNA-bd_sf"/>
</dbReference>
<dbReference type="SMART" id="SM00448">
    <property type="entry name" value="REC"/>
    <property type="match status" value="1"/>
</dbReference>
<dbReference type="GO" id="GO:0000160">
    <property type="term" value="P:phosphorelay signal transduction system"/>
    <property type="evidence" value="ECO:0007669"/>
    <property type="project" value="InterPro"/>
</dbReference>
<evidence type="ECO:0000256" key="1">
    <source>
        <dbReference type="ARBA" id="ARBA00022553"/>
    </source>
</evidence>
<gene>
    <name evidence="6" type="ORF">KK083_09850</name>
</gene>
<dbReference type="InterPro" id="IPR001789">
    <property type="entry name" value="Sig_transdc_resp-reg_receiver"/>
</dbReference>
<evidence type="ECO:0000256" key="3">
    <source>
        <dbReference type="PROSITE-ProRule" id="PRU00169"/>
    </source>
</evidence>
<dbReference type="PROSITE" id="PS50110">
    <property type="entry name" value="RESPONSE_REGULATORY"/>
    <property type="match status" value="1"/>
</dbReference>
<dbReference type="InterPro" id="IPR011006">
    <property type="entry name" value="CheY-like_superfamily"/>
</dbReference>
<dbReference type="GO" id="GO:0003677">
    <property type="term" value="F:DNA binding"/>
    <property type="evidence" value="ECO:0007669"/>
    <property type="project" value="UniProtKB-KW"/>
</dbReference>
<dbReference type="PANTHER" id="PTHR43214">
    <property type="entry name" value="TWO-COMPONENT RESPONSE REGULATOR"/>
    <property type="match status" value="1"/>
</dbReference>
<dbReference type="InterPro" id="IPR039420">
    <property type="entry name" value="WalR-like"/>
</dbReference>
<keyword evidence="7" id="KW-1185">Reference proteome</keyword>
<proteinExistence type="predicted"/>
<dbReference type="SUPFAM" id="SSF46894">
    <property type="entry name" value="C-terminal effector domain of the bipartite response regulators"/>
    <property type="match status" value="1"/>
</dbReference>
<dbReference type="PROSITE" id="PS50043">
    <property type="entry name" value="HTH_LUXR_2"/>
    <property type="match status" value="1"/>
</dbReference>
<dbReference type="SUPFAM" id="SSF52172">
    <property type="entry name" value="CheY-like"/>
    <property type="match status" value="1"/>
</dbReference>
<dbReference type="CDD" id="cd17535">
    <property type="entry name" value="REC_NarL-like"/>
    <property type="match status" value="1"/>
</dbReference>
<dbReference type="PRINTS" id="PR00038">
    <property type="entry name" value="HTHLUXR"/>
</dbReference>
<dbReference type="Pfam" id="PF00072">
    <property type="entry name" value="Response_reg"/>
    <property type="match status" value="1"/>
</dbReference>
<reference evidence="6 7" key="1">
    <citation type="submission" date="2021-05" db="EMBL/GenBank/DDBJ databases">
        <title>A Polyphasic approach of four new species of the genus Ohtaekwangia: Ohtaekwangia histidinii sp. nov., Ohtaekwangia cretensis sp. nov., Ohtaekwangia indiensis sp. nov., Ohtaekwangia reichenbachii sp. nov. from diverse environment.</title>
        <authorList>
            <person name="Octaviana S."/>
        </authorList>
    </citation>
    <scope>NUCLEOTIDE SEQUENCE [LARGE SCALE GENOMIC DNA]</scope>
    <source>
        <strain evidence="6 7">PWU4</strain>
    </source>
</reference>
<dbReference type="AlphaFoldDB" id="A0AAP2GMN6"/>
<evidence type="ECO:0000259" key="5">
    <source>
        <dbReference type="PROSITE" id="PS50110"/>
    </source>
</evidence>
<comment type="caution">
    <text evidence="6">The sequence shown here is derived from an EMBL/GenBank/DDBJ whole genome shotgun (WGS) entry which is preliminary data.</text>
</comment>
<keyword evidence="2" id="KW-0238">DNA-binding</keyword>
<evidence type="ECO:0000313" key="6">
    <source>
        <dbReference type="EMBL" id="MBT1697178.1"/>
    </source>
</evidence>
<dbReference type="RefSeq" id="WP_254162975.1">
    <property type="nucleotide sequence ID" value="NZ_JAHESF010000008.1"/>
</dbReference>
<dbReference type="Pfam" id="PF00196">
    <property type="entry name" value="GerE"/>
    <property type="match status" value="1"/>
</dbReference>
<dbReference type="SMART" id="SM00421">
    <property type="entry name" value="HTH_LUXR"/>
    <property type="match status" value="1"/>
</dbReference>
<evidence type="ECO:0000259" key="4">
    <source>
        <dbReference type="PROSITE" id="PS50043"/>
    </source>
</evidence>
<sequence>MKEPVRIFIADDHKLMLEGLATLIQSIDGFLLVGKVNSGKALIEAMQNMQPLPHICIVDIEMPEMDGFETVKAICQKFPKVKTMVLTMHNESHFVSRMIAAGANGYLLKNVDREVFIESIHKILSSDGFVTEGISPGRSPQHTEANDLTHREKQILRLIVQGKTNKEIAEELFISDRTADTHRTNIKRKLKITSLAQLIQYAKDHGLSGF</sequence>